<dbReference type="GO" id="GO:0007094">
    <property type="term" value="P:mitotic spindle assembly checkpoint signaling"/>
    <property type="evidence" value="ECO:0007669"/>
    <property type="project" value="TreeGrafter"/>
</dbReference>
<dbReference type="Pfam" id="PF18210">
    <property type="entry name" value="Knl1_RWD_C"/>
    <property type="match status" value="1"/>
</dbReference>
<accession>A0A3N4M0R6</accession>
<feature type="compositionally biased region" description="Basic residues" evidence="2">
    <location>
        <begin position="850"/>
        <end position="860"/>
    </location>
</feature>
<feature type="region of interest" description="Disordered" evidence="2">
    <location>
        <begin position="603"/>
        <end position="622"/>
    </location>
</feature>
<dbReference type="InterPro" id="IPR033338">
    <property type="entry name" value="Spc105/Spc7"/>
</dbReference>
<dbReference type="GO" id="GO:0034501">
    <property type="term" value="P:protein localization to kinetochore"/>
    <property type="evidence" value="ECO:0007669"/>
    <property type="project" value="TreeGrafter"/>
</dbReference>
<feature type="compositionally biased region" description="Basic and acidic residues" evidence="2">
    <location>
        <begin position="140"/>
        <end position="152"/>
    </location>
</feature>
<evidence type="ECO:0000259" key="3">
    <source>
        <dbReference type="SMART" id="SM00787"/>
    </source>
</evidence>
<feature type="compositionally biased region" description="Basic and acidic residues" evidence="2">
    <location>
        <begin position="1755"/>
        <end position="1773"/>
    </location>
</feature>
<dbReference type="SMART" id="SM00787">
    <property type="entry name" value="Spc7"/>
    <property type="match status" value="1"/>
</dbReference>
<feature type="region of interest" description="Disordered" evidence="2">
    <location>
        <begin position="459"/>
        <end position="513"/>
    </location>
</feature>
<proteinExistence type="predicted"/>
<feature type="compositionally biased region" description="Basic and acidic residues" evidence="2">
    <location>
        <begin position="1016"/>
        <end position="1033"/>
    </location>
</feature>
<dbReference type="InterPro" id="IPR040850">
    <property type="entry name" value="Knl1_RWD_C"/>
</dbReference>
<feature type="compositionally biased region" description="Polar residues" evidence="2">
    <location>
        <begin position="878"/>
        <end position="903"/>
    </location>
</feature>
<dbReference type="Pfam" id="PF08317">
    <property type="entry name" value="Spc7"/>
    <property type="match status" value="1"/>
</dbReference>
<feature type="compositionally biased region" description="Basic and acidic residues" evidence="2">
    <location>
        <begin position="642"/>
        <end position="651"/>
    </location>
</feature>
<dbReference type="InterPro" id="IPR013253">
    <property type="entry name" value="Spc7_domain"/>
</dbReference>
<feature type="compositionally biased region" description="Low complexity" evidence="2">
    <location>
        <begin position="492"/>
        <end position="507"/>
    </location>
</feature>
<feature type="domain" description="Spc7 kinetochore protein" evidence="3">
    <location>
        <begin position="1135"/>
        <end position="1482"/>
    </location>
</feature>
<dbReference type="PANTHER" id="PTHR28260:SF1">
    <property type="entry name" value="SPINDLE POLE BODY COMPONENT SPC105"/>
    <property type="match status" value="1"/>
</dbReference>
<evidence type="ECO:0000313" key="4">
    <source>
        <dbReference type="EMBL" id="RPB27439.1"/>
    </source>
</evidence>
<feature type="compositionally biased region" description="Acidic residues" evidence="2">
    <location>
        <begin position="470"/>
        <end position="479"/>
    </location>
</feature>
<feature type="compositionally biased region" description="Basic and acidic residues" evidence="2">
    <location>
        <begin position="1099"/>
        <end position="1119"/>
    </location>
</feature>
<reference evidence="4 5" key="1">
    <citation type="journal article" date="2018" name="Nat. Ecol. Evol.">
        <title>Pezizomycetes genomes reveal the molecular basis of ectomycorrhizal truffle lifestyle.</title>
        <authorList>
            <person name="Murat C."/>
            <person name="Payen T."/>
            <person name="Noel B."/>
            <person name="Kuo A."/>
            <person name="Morin E."/>
            <person name="Chen J."/>
            <person name="Kohler A."/>
            <person name="Krizsan K."/>
            <person name="Balestrini R."/>
            <person name="Da Silva C."/>
            <person name="Montanini B."/>
            <person name="Hainaut M."/>
            <person name="Levati E."/>
            <person name="Barry K.W."/>
            <person name="Belfiori B."/>
            <person name="Cichocki N."/>
            <person name="Clum A."/>
            <person name="Dockter R.B."/>
            <person name="Fauchery L."/>
            <person name="Guy J."/>
            <person name="Iotti M."/>
            <person name="Le Tacon F."/>
            <person name="Lindquist E.A."/>
            <person name="Lipzen A."/>
            <person name="Malagnac F."/>
            <person name="Mello A."/>
            <person name="Molinier V."/>
            <person name="Miyauchi S."/>
            <person name="Poulain J."/>
            <person name="Riccioni C."/>
            <person name="Rubini A."/>
            <person name="Sitrit Y."/>
            <person name="Splivallo R."/>
            <person name="Traeger S."/>
            <person name="Wang M."/>
            <person name="Zifcakova L."/>
            <person name="Wipf D."/>
            <person name="Zambonelli A."/>
            <person name="Paolocci F."/>
            <person name="Nowrousian M."/>
            <person name="Ottonello S."/>
            <person name="Baldrian P."/>
            <person name="Spatafora J.W."/>
            <person name="Henrissat B."/>
            <person name="Nagy L.G."/>
            <person name="Aury J.M."/>
            <person name="Wincker P."/>
            <person name="Grigoriev I.V."/>
            <person name="Bonfante P."/>
            <person name="Martin F.M."/>
        </authorList>
    </citation>
    <scope>NUCLEOTIDE SEQUENCE [LARGE SCALE GENOMIC DNA]</scope>
    <source>
        <strain evidence="4 5">ATCC MYA-4762</strain>
    </source>
</reference>
<feature type="compositionally biased region" description="Pro residues" evidence="2">
    <location>
        <begin position="783"/>
        <end position="793"/>
    </location>
</feature>
<organism evidence="4 5">
    <name type="scientific">Terfezia boudieri ATCC MYA-4762</name>
    <dbReference type="NCBI Taxonomy" id="1051890"/>
    <lineage>
        <taxon>Eukaryota</taxon>
        <taxon>Fungi</taxon>
        <taxon>Dikarya</taxon>
        <taxon>Ascomycota</taxon>
        <taxon>Pezizomycotina</taxon>
        <taxon>Pezizomycetes</taxon>
        <taxon>Pezizales</taxon>
        <taxon>Pezizaceae</taxon>
        <taxon>Terfezia</taxon>
    </lineage>
</organism>
<feature type="compositionally biased region" description="Acidic residues" evidence="2">
    <location>
        <begin position="697"/>
        <end position="715"/>
    </location>
</feature>
<dbReference type="Pfam" id="PF15402">
    <property type="entry name" value="MELT_2"/>
    <property type="match status" value="8"/>
</dbReference>
<dbReference type="Proteomes" id="UP000267821">
    <property type="component" value="Unassembled WGS sequence"/>
</dbReference>
<feature type="compositionally biased region" description="Polar residues" evidence="2">
    <location>
        <begin position="178"/>
        <end position="193"/>
    </location>
</feature>
<feature type="compositionally biased region" description="Low complexity" evidence="2">
    <location>
        <begin position="35"/>
        <end position="44"/>
    </location>
</feature>
<feature type="compositionally biased region" description="Basic and acidic residues" evidence="2">
    <location>
        <begin position="1052"/>
        <end position="1082"/>
    </location>
</feature>
<feature type="compositionally biased region" description="Polar residues" evidence="2">
    <location>
        <begin position="932"/>
        <end position="941"/>
    </location>
</feature>
<keyword evidence="1" id="KW-0175">Coiled coil</keyword>
<dbReference type="GO" id="GO:1990758">
    <property type="term" value="P:mitotic sister chromatid biorientation"/>
    <property type="evidence" value="ECO:0007669"/>
    <property type="project" value="TreeGrafter"/>
</dbReference>
<feature type="region of interest" description="Disordered" evidence="2">
    <location>
        <begin position="1814"/>
        <end position="1839"/>
    </location>
</feature>
<feature type="region of interest" description="Disordered" evidence="2">
    <location>
        <begin position="1016"/>
        <end position="1123"/>
    </location>
</feature>
<dbReference type="SMART" id="SM01315">
    <property type="entry name" value="Spc7_N"/>
    <property type="match status" value="1"/>
</dbReference>
<feature type="coiled-coil region" evidence="1">
    <location>
        <begin position="1372"/>
        <end position="1430"/>
    </location>
</feature>
<feature type="region of interest" description="Disordered" evidence="2">
    <location>
        <begin position="566"/>
        <end position="585"/>
    </location>
</feature>
<evidence type="ECO:0000256" key="2">
    <source>
        <dbReference type="SAM" id="MobiDB-lite"/>
    </source>
</evidence>
<evidence type="ECO:0000313" key="5">
    <source>
        <dbReference type="Proteomes" id="UP000267821"/>
    </source>
</evidence>
<name>A0A3N4M0R6_9PEZI</name>
<feature type="compositionally biased region" description="Basic and acidic residues" evidence="2">
    <location>
        <begin position="668"/>
        <end position="696"/>
    </location>
</feature>
<feature type="region of interest" description="Disordered" evidence="2">
    <location>
        <begin position="1699"/>
        <end position="1774"/>
    </location>
</feature>
<keyword evidence="5" id="KW-1185">Reference proteome</keyword>
<feature type="region of interest" description="Disordered" evidence="2">
    <location>
        <begin position="1"/>
        <end position="283"/>
    </location>
</feature>
<feature type="region of interest" description="Disordered" evidence="2">
    <location>
        <begin position="635"/>
        <end position="767"/>
    </location>
</feature>
<feature type="compositionally biased region" description="Polar residues" evidence="2">
    <location>
        <begin position="106"/>
        <end position="122"/>
    </location>
</feature>
<feature type="compositionally biased region" description="Acidic residues" evidence="2">
    <location>
        <begin position="610"/>
        <end position="622"/>
    </location>
</feature>
<feature type="region of interest" description="Disordered" evidence="2">
    <location>
        <begin position="325"/>
        <end position="366"/>
    </location>
</feature>
<dbReference type="STRING" id="1051890.A0A3N4M0R6"/>
<protein>
    <submittedName>
        <fullName evidence="4">Spc7-domain-containing protein</fullName>
    </submittedName>
</protein>
<dbReference type="PANTHER" id="PTHR28260">
    <property type="entry name" value="SPINDLE POLE BODY COMPONENT SPC105"/>
    <property type="match status" value="1"/>
</dbReference>
<evidence type="ECO:0000256" key="1">
    <source>
        <dbReference type="SAM" id="Coils"/>
    </source>
</evidence>
<dbReference type="GO" id="GO:0000776">
    <property type="term" value="C:kinetochore"/>
    <property type="evidence" value="ECO:0007669"/>
    <property type="project" value="TreeGrafter"/>
</dbReference>
<dbReference type="InParanoid" id="A0A3N4M0R6"/>
<dbReference type="OrthoDB" id="5592879at2759"/>
<sequence>MSTPSAMGDSGPRKPRKPRSKSLGPGGIEALNAQSRAAESSSSSKGKKRRESMAPTSQAPKAPVKSILLPTVPVSPVRPKTVGKLTARRRTSLLNIHGLNMPPKPSNDSPPTGSGNDNTTRSIPVRTEEEQAAAARARQRKEVLASRAERRKSLGNRRVSFATEATLHTFVVDDYPATPSSAGVPSRDSTPGQPSEGRRRSASQTPKKFDSSSSSSDEEENEAFSSSPIAPDGLGRLVGPGELENANDSDSSSSGGEGGSDFEDTLGCKKSAKGKGKDPFLNIAPLDFDEDEEIALAKKKDEDITISAKGMMKNFFKKPIRVIHGDMTQPGLPPQQTEPEPKKQKEDDEIMDITKPNPTPLDLESDGEGEADMDMTRLVGGLIVKRPAQPQVQDDGGEMTMNLTRPIGGLISSMRNAAKQIQKHLKPTVLFGGSSSGGDTTDDGGEMTMDMTRAIGEIVATASPSSREEKDEDGGEMDMDTTVGVGGFLPNEQPQQQEQDDSVQYPQLGSGSRFDVDADGDAMDMDLTMAVGGLKKVIEYPSLPEPKSTDGDSDMPMEMTVSFGRILEQQKRQTRVPAEATFEEDDEQTMNLTVAIGGIKKGAEAKEEWTTDEEDESMDESETMDFTAVVGGAVVKNTKAAARKERKERKERGRRGSAMGAAVLMSGKDWEKEQEAERQLQLEANQNEKEKGKEEEDKKDEDGDVDMDFDEDADMELTAIIPSRIQQLQKEPVRELLVKTPTPKKTPPKTKTPPSKEKAKKAANLQATPVSLFYNSKAIEPLLPSPGWIPPLKPSKFGKGVPASKNNTPTEGAAAPAASSARLVALKASLESPIKSKKQDTEAPAAKSSTPKKRVTRSGKGRSSLSKDGAEEPATARVTKSSNGSEDAPATSENTSILKQTTPKGMAFKPDALETPPLAGGYTTSAHRRLSALSNPSTPNAKSPKRRLSGIGIDKPGLGSPALVASLSRRKSIGENSSFHMGAMDPREALFEALRGAAEEKREEKRKADEAYVKDKKRLEKAKDESVDLKSRIESMTPKKAAAEALAKGKRKSDAFEDAGHEDEGGGVKRDLFGEVTGSEKRGGKRRSLGLEKPLSVDPEQKKPEGRRTRSRTSLEGKKAVVISPQKPPAAPLLAQQEEEAADEEVPRITMTQFLEITGISFLDNITHTKRRQTLAGGARKILRVGPSALFRKKNKDGSSAPEPPDPIFSNGDFDEEPSLGEWIIAGAATAAVYQLFWLTCTQLKQYIAKGRVELKGIEKGINANNPEMFKEYMNAPADLKLIMDSQFKSIKTHSRMLAKKDWYYWRTGQLLKLSELLGGNLEGLKKDEEVIKRQGEIMEGVLPGVLTARREMKRRLEGLVARRREVEGCDQQMLEEARRRLVELREEVERMKVEREQKKKEAGELEKGVEERKGRREWLREEIEKAERVREMNRGFGEDEVWDLRSKVRNLEEKYRWSIVSVENGSVLSMAYRGQLLLVFDAAGNRKSAQQSPRVSFIGPKQEATLNTQYPPMKLRTSAPTLVEQAYFLQILQEKLSSMTASTPQELVRFVSRFWDATSAIVAQISQVRCRWITTCSYQTPSSEEKEIDTTTTVAQLLKVSVKIILPSEKAKVLVGFTINGSLLPGREDLDDQERFRDIVEVSARVVYSLGGKKVSEAAGRGELKGNMLGLSVMGEAGGWVDAVEDVVGRCFVGVRGKKQEERKEERKEGGSERVVGTEGGRWRVTRSTPKRAEKAPGKKIPVRKPAFGGVGNDEDKEKEKVGEKTVEDKPQPVHVTRAAVKQSGIPLAAERKLNGAGLGLGAEKDKEKMAFEGVSNPFGTGKRGIPVPTKMGGGEER</sequence>
<gene>
    <name evidence="4" type="ORF">L211DRAFT_865623</name>
</gene>
<feature type="compositionally biased region" description="Basic and acidic residues" evidence="2">
    <location>
        <begin position="1699"/>
        <end position="1713"/>
    </location>
</feature>
<feature type="region of interest" description="Disordered" evidence="2">
    <location>
        <begin position="783"/>
        <end position="960"/>
    </location>
</feature>
<dbReference type="EMBL" id="ML121531">
    <property type="protein sequence ID" value="RPB27439.1"/>
    <property type="molecule type" value="Genomic_DNA"/>
</dbReference>